<dbReference type="EMBL" id="HBDW01001463">
    <property type="protein sequence ID" value="CAD8217551.1"/>
    <property type="molecule type" value="Transcribed_RNA"/>
</dbReference>
<protein>
    <submittedName>
        <fullName evidence="2">Uncharacterized protein</fullName>
    </submittedName>
</protein>
<keyword evidence="4" id="KW-1185">Reference proteome</keyword>
<keyword evidence="1" id="KW-0812">Transmembrane</keyword>
<sequence length="110" mass="11407">MIAAASTRCCVKALPARGARALRARAPRVSRTSSRSSVTTRALAPEAMVSVSAATTGVQTLANIAETSTDMSGYIIPLGIIWVAIISLFLPIVTVSLNPIDIAKKLGLGE</sequence>
<keyword evidence="1" id="KW-1133">Transmembrane helix</keyword>
<dbReference type="EMBL" id="BNJQ01000004">
    <property type="protein sequence ID" value="GHP03057.1"/>
    <property type="molecule type" value="Genomic_DNA"/>
</dbReference>
<dbReference type="AlphaFoldDB" id="A0A6T5X091"/>
<keyword evidence="1" id="KW-0472">Membrane</keyword>
<evidence type="ECO:0000313" key="3">
    <source>
        <dbReference type="EMBL" id="GHP03057.1"/>
    </source>
</evidence>
<evidence type="ECO:0000313" key="2">
    <source>
        <dbReference type="EMBL" id="CAD8217551.1"/>
    </source>
</evidence>
<reference evidence="3" key="1">
    <citation type="submission" date="2020-10" db="EMBL/GenBank/DDBJ databases">
        <title>Unveiling of a novel bifunctional photoreceptor, Dualchrome1, isolated from a cosmopolitan green alga.</title>
        <authorList>
            <person name="Suzuki S."/>
            <person name="Kawachi M."/>
        </authorList>
    </citation>
    <scope>NUCLEOTIDE SEQUENCE</scope>
    <source>
        <strain evidence="3">NIES 2893</strain>
    </source>
</reference>
<proteinExistence type="predicted"/>
<organism evidence="2">
    <name type="scientific">Pycnococcus provasolii</name>
    <dbReference type="NCBI Taxonomy" id="41880"/>
    <lineage>
        <taxon>Eukaryota</taxon>
        <taxon>Viridiplantae</taxon>
        <taxon>Chlorophyta</taxon>
        <taxon>Pseudoscourfieldiophyceae</taxon>
        <taxon>Pseudoscourfieldiales</taxon>
        <taxon>Pycnococcaceae</taxon>
        <taxon>Pycnococcus</taxon>
    </lineage>
</organism>
<evidence type="ECO:0000256" key="1">
    <source>
        <dbReference type="SAM" id="Phobius"/>
    </source>
</evidence>
<reference evidence="2" key="2">
    <citation type="submission" date="2021-01" db="EMBL/GenBank/DDBJ databases">
        <authorList>
            <person name="Corre E."/>
            <person name="Pelletier E."/>
            <person name="Niang G."/>
            <person name="Scheremetjew M."/>
            <person name="Finn R."/>
            <person name="Kale V."/>
            <person name="Holt S."/>
            <person name="Cochrane G."/>
            <person name="Meng A."/>
            <person name="Brown T."/>
            <person name="Cohen L."/>
        </authorList>
    </citation>
    <scope>NUCLEOTIDE SEQUENCE</scope>
    <source>
        <strain evidence="2">RCC251</strain>
    </source>
</reference>
<feature type="transmembrane region" description="Helical" evidence="1">
    <location>
        <begin position="74"/>
        <end position="97"/>
    </location>
</feature>
<evidence type="ECO:0000313" key="4">
    <source>
        <dbReference type="Proteomes" id="UP000660262"/>
    </source>
</evidence>
<gene>
    <name evidence="2" type="ORF">PPRO1472_LOCUS993</name>
    <name evidence="3" type="ORF">PPROV_000181200</name>
</gene>
<dbReference type="Proteomes" id="UP000660262">
    <property type="component" value="Unassembled WGS sequence"/>
</dbReference>
<accession>A0A6T5X091</accession>
<name>A0A6T5X091_9CHLO</name>